<dbReference type="PANTHER" id="PTHR34427:SF16">
    <property type="entry name" value="DUF4283 DOMAIN-CONTAINING PROTEIN"/>
    <property type="match status" value="1"/>
</dbReference>
<gene>
    <name evidence="1" type="ORF">MTR67_006986</name>
</gene>
<proteinExistence type="predicted"/>
<sequence length="138" mass="15764">MAEQTLQGQWKWKNLGFNLEWWSPVLGCLPNTTIIKETWIKVVGVPLHLWTHQVFKEIGQLCGGWTATEEETELGNHMKWARILVANDGRSIPQEVSIAREGIRYHFPIWAESKVRCEMSLEKACCTTGEDSPLENLG</sequence>
<dbReference type="EMBL" id="CP133613">
    <property type="protein sequence ID" value="WMV13601.1"/>
    <property type="molecule type" value="Genomic_DNA"/>
</dbReference>
<dbReference type="Proteomes" id="UP001234989">
    <property type="component" value="Chromosome 2"/>
</dbReference>
<name>A0AAF0Q485_SOLVR</name>
<evidence type="ECO:0000313" key="1">
    <source>
        <dbReference type="EMBL" id="WMV13601.1"/>
    </source>
</evidence>
<evidence type="ECO:0008006" key="3">
    <source>
        <dbReference type="Google" id="ProtNLM"/>
    </source>
</evidence>
<reference evidence="1" key="1">
    <citation type="submission" date="2023-08" db="EMBL/GenBank/DDBJ databases">
        <title>A de novo genome assembly of Solanum verrucosum Schlechtendal, a Mexican diploid species geographically isolated from the other diploid A-genome species in potato relatives.</title>
        <authorList>
            <person name="Hosaka K."/>
        </authorList>
    </citation>
    <scope>NUCLEOTIDE SEQUENCE</scope>
    <source>
        <tissue evidence="1">Young leaves</tissue>
    </source>
</reference>
<keyword evidence="2" id="KW-1185">Reference proteome</keyword>
<dbReference type="PANTHER" id="PTHR34427">
    <property type="entry name" value="DUF4283 DOMAIN PROTEIN"/>
    <property type="match status" value="1"/>
</dbReference>
<dbReference type="AlphaFoldDB" id="A0AAF0Q485"/>
<evidence type="ECO:0000313" key="2">
    <source>
        <dbReference type="Proteomes" id="UP001234989"/>
    </source>
</evidence>
<accession>A0AAF0Q485</accession>
<organism evidence="1 2">
    <name type="scientific">Solanum verrucosum</name>
    <dbReference type="NCBI Taxonomy" id="315347"/>
    <lineage>
        <taxon>Eukaryota</taxon>
        <taxon>Viridiplantae</taxon>
        <taxon>Streptophyta</taxon>
        <taxon>Embryophyta</taxon>
        <taxon>Tracheophyta</taxon>
        <taxon>Spermatophyta</taxon>
        <taxon>Magnoliopsida</taxon>
        <taxon>eudicotyledons</taxon>
        <taxon>Gunneridae</taxon>
        <taxon>Pentapetalae</taxon>
        <taxon>asterids</taxon>
        <taxon>lamiids</taxon>
        <taxon>Solanales</taxon>
        <taxon>Solanaceae</taxon>
        <taxon>Solanoideae</taxon>
        <taxon>Solaneae</taxon>
        <taxon>Solanum</taxon>
    </lineage>
</organism>
<protein>
    <recommendedName>
        <fullName evidence="3">DUF4283 domain-containing protein</fullName>
    </recommendedName>
</protein>